<dbReference type="EMBL" id="JACEFO010002248">
    <property type="protein sequence ID" value="KAF8670879.1"/>
    <property type="molecule type" value="Genomic_DNA"/>
</dbReference>
<feature type="region of interest" description="Disordered" evidence="5">
    <location>
        <begin position="99"/>
        <end position="219"/>
    </location>
</feature>
<evidence type="ECO:0000256" key="2">
    <source>
        <dbReference type="ARBA" id="ARBA00022692"/>
    </source>
</evidence>
<evidence type="ECO:0000256" key="3">
    <source>
        <dbReference type="ARBA" id="ARBA00022989"/>
    </source>
</evidence>
<dbReference type="GO" id="GO:0005737">
    <property type="term" value="C:cytoplasm"/>
    <property type="evidence" value="ECO:0007669"/>
    <property type="project" value="TreeGrafter"/>
</dbReference>
<dbReference type="InterPro" id="IPR008979">
    <property type="entry name" value="Galactose-bd-like_sf"/>
</dbReference>
<dbReference type="Gene3D" id="2.60.120.260">
    <property type="entry name" value="Galactose-binding domain-like"/>
    <property type="match status" value="1"/>
</dbReference>
<keyword evidence="4" id="KW-0472">Membrane</keyword>
<protein>
    <recommendedName>
        <fullName evidence="6">SUN domain-containing protein</fullName>
    </recommendedName>
</protein>
<dbReference type="PROSITE" id="PS51469">
    <property type="entry name" value="SUN"/>
    <property type="match status" value="1"/>
</dbReference>
<feature type="compositionally biased region" description="Basic and acidic residues" evidence="5">
    <location>
        <begin position="131"/>
        <end position="142"/>
    </location>
</feature>
<name>A0A835EB97_9POAL</name>
<dbReference type="PANTHER" id="PTHR12953">
    <property type="entry name" value="MEMBRANE PROTEIN CH1 RELATED"/>
    <property type="match status" value="1"/>
</dbReference>
<feature type="compositionally biased region" description="Low complexity" evidence="5">
    <location>
        <begin position="143"/>
        <end position="156"/>
    </location>
</feature>
<feature type="compositionally biased region" description="Low complexity" evidence="5">
    <location>
        <begin position="173"/>
        <end position="202"/>
    </location>
</feature>
<keyword evidence="3" id="KW-1133">Transmembrane helix</keyword>
<evidence type="ECO:0000259" key="6">
    <source>
        <dbReference type="PROSITE" id="PS51469"/>
    </source>
</evidence>
<feature type="region of interest" description="Disordered" evidence="5">
    <location>
        <begin position="281"/>
        <end position="325"/>
    </location>
</feature>
<feature type="compositionally biased region" description="Low complexity" evidence="5">
    <location>
        <begin position="298"/>
        <end position="325"/>
    </location>
</feature>
<proteinExistence type="predicted"/>
<evidence type="ECO:0000313" key="7">
    <source>
        <dbReference type="EMBL" id="KAF8670879.1"/>
    </source>
</evidence>
<comment type="subcellular location">
    <subcellularLocation>
        <location evidence="1">Membrane</location>
    </subcellularLocation>
</comment>
<organism evidence="7 8">
    <name type="scientific">Digitaria exilis</name>
    <dbReference type="NCBI Taxonomy" id="1010633"/>
    <lineage>
        <taxon>Eukaryota</taxon>
        <taxon>Viridiplantae</taxon>
        <taxon>Streptophyta</taxon>
        <taxon>Embryophyta</taxon>
        <taxon>Tracheophyta</taxon>
        <taxon>Spermatophyta</taxon>
        <taxon>Magnoliopsida</taxon>
        <taxon>Liliopsida</taxon>
        <taxon>Poales</taxon>
        <taxon>Poaceae</taxon>
        <taxon>PACMAD clade</taxon>
        <taxon>Panicoideae</taxon>
        <taxon>Panicodae</taxon>
        <taxon>Paniceae</taxon>
        <taxon>Anthephorinae</taxon>
        <taxon>Digitaria</taxon>
    </lineage>
</organism>
<dbReference type="AlphaFoldDB" id="A0A835EB97"/>
<dbReference type="GO" id="GO:0034975">
    <property type="term" value="P:protein folding in endoplasmic reticulum"/>
    <property type="evidence" value="ECO:0007669"/>
    <property type="project" value="TreeGrafter"/>
</dbReference>
<evidence type="ECO:0000256" key="5">
    <source>
        <dbReference type="SAM" id="MobiDB-lite"/>
    </source>
</evidence>
<reference evidence="7" key="1">
    <citation type="submission" date="2020-07" db="EMBL/GenBank/DDBJ databases">
        <title>Genome sequence and genetic diversity analysis of an under-domesticated orphan crop, white fonio (Digitaria exilis).</title>
        <authorList>
            <person name="Bennetzen J.L."/>
            <person name="Chen S."/>
            <person name="Ma X."/>
            <person name="Wang X."/>
            <person name="Yssel A.E.J."/>
            <person name="Chaluvadi S.R."/>
            <person name="Johnson M."/>
            <person name="Gangashetty P."/>
            <person name="Hamidou F."/>
            <person name="Sanogo M.D."/>
            <person name="Zwaenepoel A."/>
            <person name="Wallace J."/>
            <person name="Van De Peer Y."/>
            <person name="Van Deynze A."/>
        </authorList>
    </citation>
    <scope>NUCLEOTIDE SEQUENCE</scope>
    <source>
        <tissue evidence="7">Leaves</tissue>
    </source>
</reference>
<dbReference type="SUPFAM" id="SSF49785">
    <property type="entry name" value="Galactose-binding domain-like"/>
    <property type="match status" value="1"/>
</dbReference>
<evidence type="ECO:0000256" key="4">
    <source>
        <dbReference type="ARBA" id="ARBA00023136"/>
    </source>
</evidence>
<dbReference type="Proteomes" id="UP000636709">
    <property type="component" value="Unassembled WGS sequence"/>
</dbReference>
<feature type="domain" description="SUN" evidence="6">
    <location>
        <begin position="340"/>
        <end position="506"/>
    </location>
</feature>
<dbReference type="InterPro" id="IPR045120">
    <property type="entry name" value="Suco/Slp1-like"/>
</dbReference>
<evidence type="ECO:0000313" key="8">
    <source>
        <dbReference type="Proteomes" id="UP000636709"/>
    </source>
</evidence>
<keyword evidence="2" id="KW-0812">Transmembrane</keyword>
<keyword evidence="8" id="KW-1185">Reference proteome</keyword>
<dbReference type="OrthoDB" id="266334at2759"/>
<dbReference type="InterPro" id="IPR012919">
    <property type="entry name" value="SUN_dom"/>
</dbReference>
<gene>
    <name evidence="7" type="ORF">HU200_050144</name>
</gene>
<accession>A0A835EB97</accession>
<feature type="region of interest" description="Disordered" evidence="5">
    <location>
        <begin position="553"/>
        <end position="593"/>
    </location>
</feature>
<evidence type="ECO:0000256" key="1">
    <source>
        <dbReference type="ARBA" id="ARBA00004370"/>
    </source>
</evidence>
<dbReference type="PANTHER" id="PTHR12953:SF3">
    <property type="entry name" value="SUN DOMAIN-CONTAINING PROTEIN 5"/>
    <property type="match status" value="1"/>
</dbReference>
<sequence length="797" mass="85547">MAQFLLAKKLHSTARCGISGPLVRPPTLGSPASFPQVTALPLHQTTGTAVAWRGARSARRACASRHALHRACRSVTCSLAARSRATVLLLLAHRCEHASGAGAHGRRRPPPNLDARLALGSTTAPEIGGRGGKEAAEEEALRRGTITPAAAEAAEATRGRRAPAPLPMPCPWTAASARCRSPSSSPSGASSSSSAPSSSTARATDRQVHSSINPPSPSIYQRGHSYCGIDPAHLLETTSKLDCSRVDTIHSLLDADFYDEHGQSDSYCKVRPLEAYVLPHHNDASPTCQTSYSPPPQEASSSTAPAPTTSNASDDAPSPQSPPEAAFVGLDEFRSRIMQGNKAENDTIRPTGSVGSAHRLEPNGAEYNYAAASKGAKVLAHNKEAKGAANILVDDKDKYLRNPCSADDKFVVVELSEETLVDTVALANLEHYSSTFRDFEVYGSMSYPTEAWELLGRFVAENAKHAQRFVLPEPRWTRYLRLRLVSHYGSGFYCILSYLEVYGVDAVERMLQDFIASAGTGDADVSKERASIDVATRDAGHDESTVHQQVHAKLDGNGAGRNDSDAKNNGSGAGFVAGDAKLPSPQGKEAKPPPQVVAVAAVASTGRSHHGDGVLKILMQKMRSLEMGLSTLEEYTREMNQRYGAKLPDLQNGLSQTAAALEKMKADVHGLVEWKDGVAKDLDDLKNWKSSVSSKLDDLIKENEAMRPVPFPSSLEEMRGVQETLQNKELAVLSISLFFACLALFKLACDRVLCLFAGKGKEVEPEAEVKACGRSSRAWMLVLASSSFTTLIVLLYN</sequence>
<dbReference type="Pfam" id="PF07738">
    <property type="entry name" value="Sad1_UNC"/>
    <property type="match status" value="1"/>
</dbReference>
<dbReference type="GO" id="GO:0016020">
    <property type="term" value="C:membrane"/>
    <property type="evidence" value="ECO:0007669"/>
    <property type="project" value="UniProtKB-SubCell"/>
</dbReference>
<comment type="caution">
    <text evidence="7">The sequence shown here is derived from an EMBL/GenBank/DDBJ whole genome shotgun (WGS) entry which is preliminary data.</text>
</comment>